<organism evidence="5 6">
    <name type="scientific">Cymbomonas tetramitiformis</name>
    <dbReference type="NCBI Taxonomy" id="36881"/>
    <lineage>
        <taxon>Eukaryota</taxon>
        <taxon>Viridiplantae</taxon>
        <taxon>Chlorophyta</taxon>
        <taxon>Pyramimonadophyceae</taxon>
        <taxon>Pyramimonadales</taxon>
        <taxon>Pyramimonadaceae</taxon>
        <taxon>Cymbomonas</taxon>
    </lineage>
</organism>
<dbReference type="GO" id="GO:0005634">
    <property type="term" value="C:nucleus"/>
    <property type="evidence" value="ECO:0007669"/>
    <property type="project" value="TreeGrafter"/>
</dbReference>
<feature type="binding site" evidence="3">
    <location>
        <position position="73"/>
    </location>
    <ligand>
        <name>Zn(2+)</name>
        <dbReference type="ChEBI" id="CHEBI:29105"/>
    </ligand>
</feature>
<feature type="binding site" evidence="3">
    <location>
        <position position="68"/>
    </location>
    <ligand>
        <name>Zn(2+)</name>
        <dbReference type="ChEBI" id="CHEBI:29105"/>
    </ligand>
</feature>
<keyword evidence="3" id="KW-0479">Metal-binding</keyword>
<dbReference type="SUPFAM" id="SSF52467">
    <property type="entry name" value="DHS-like NAD/FAD-binding domain"/>
    <property type="match status" value="1"/>
</dbReference>
<gene>
    <name evidence="5" type="ORF">CYMTET_50156</name>
</gene>
<sequence>VALVVSTNVDGLHCKSGLEESRLAELHGNCFLETCSKCGARYVRDFDVTTRRGAEAGVTDIHMTGRKCEAVGCDGALRDNIIHFKENLPQAEIEKAMEHAIQADLALVLGTSMRVSPACELPGMMKGKDGKLVICNLQKTPYDHKAHLRIHGDTSAVLEALVAAMQL</sequence>
<dbReference type="InterPro" id="IPR026590">
    <property type="entry name" value="Ssirtuin_cat_dom"/>
</dbReference>
<accession>A0AAE0EV15</accession>
<evidence type="ECO:0000313" key="6">
    <source>
        <dbReference type="Proteomes" id="UP001190700"/>
    </source>
</evidence>
<protein>
    <recommendedName>
        <fullName evidence="4">Deacetylase sirtuin-type domain-containing protein</fullName>
    </recommendedName>
</protein>
<dbReference type="Gene3D" id="3.40.50.1220">
    <property type="entry name" value="TPP-binding domain"/>
    <property type="match status" value="1"/>
</dbReference>
<feature type="domain" description="Deacetylase sirtuin-type" evidence="4">
    <location>
        <begin position="1"/>
        <end position="167"/>
    </location>
</feature>
<dbReference type="GO" id="GO:0070403">
    <property type="term" value="F:NAD+ binding"/>
    <property type="evidence" value="ECO:0007669"/>
    <property type="project" value="InterPro"/>
</dbReference>
<dbReference type="GO" id="GO:0017136">
    <property type="term" value="F:histone deacetylase activity, NAD-dependent"/>
    <property type="evidence" value="ECO:0007669"/>
    <property type="project" value="TreeGrafter"/>
</dbReference>
<dbReference type="GO" id="GO:0046872">
    <property type="term" value="F:metal ion binding"/>
    <property type="evidence" value="ECO:0007669"/>
    <property type="project" value="UniProtKB-KW"/>
</dbReference>
<dbReference type="PANTHER" id="PTHR11085:SF10">
    <property type="entry name" value="NAD-DEPENDENT PROTEIN DEACYLASE SIRTUIN-5, MITOCHONDRIAL-RELATED"/>
    <property type="match status" value="1"/>
</dbReference>
<evidence type="ECO:0000256" key="1">
    <source>
        <dbReference type="ARBA" id="ARBA00022679"/>
    </source>
</evidence>
<feature type="active site" description="Proton acceptor" evidence="3">
    <location>
        <position position="27"/>
    </location>
</feature>
<evidence type="ECO:0000256" key="3">
    <source>
        <dbReference type="PROSITE-ProRule" id="PRU00236"/>
    </source>
</evidence>
<dbReference type="AlphaFoldDB" id="A0AAE0EV15"/>
<keyword evidence="6" id="KW-1185">Reference proteome</keyword>
<reference evidence="5 6" key="1">
    <citation type="journal article" date="2015" name="Genome Biol. Evol.">
        <title>Comparative Genomics of a Bacterivorous Green Alga Reveals Evolutionary Causalities and Consequences of Phago-Mixotrophic Mode of Nutrition.</title>
        <authorList>
            <person name="Burns J.A."/>
            <person name="Paasch A."/>
            <person name="Narechania A."/>
            <person name="Kim E."/>
        </authorList>
    </citation>
    <scope>NUCLEOTIDE SEQUENCE [LARGE SCALE GENOMIC DNA]</scope>
    <source>
        <strain evidence="5 6">PLY_AMNH</strain>
    </source>
</reference>
<name>A0AAE0EV15_9CHLO</name>
<dbReference type="Gene3D" id="2.20.28.200">
    <property type="match status" value="1"/>
</dbReference>
<feature type="non-terminal residue" evidence="5">
    <location>
        <position position="1"/>
    </location>
</feature>
<comment type="caution">
    <text evidence="5">The sequence shown here is derived from an EMBL/GenBank/DDBJ whole genome shotgun (WGS) entry which is preliminary data.</text>
</comment>
<dbReference type="InterPro" id="IPR029035">
    <property type="entry name" value="DHS-like_NAD/FAD-binding_dom"/>
</dbReference>
<evidence type="ECO:0000313" key="5">
    <source>
        <dbReference type="EMBL" id="KAK3239950.1"/>
    </source>
</evidence>
<evidence type="ECO:0000256" key="2">
    <source>
        <dbReference type="ARBA" id="ARBA00023027"/>
    </source>
</evidence>
<keyword evidence="2" id="KW-0520">NAD</keyword>
<feature type="binding site" evidence="3">
    <location>
        <position position="35"/>
    </location>
    <ligand>
        <name>Zn(2+)</name>
        <dbReference type="ChEBI" id="CHEBI:29105"/>
    </ligand>
</feature>
<feature type="binding site" evidence="3">
    <location>
        <position position="38"/>
    </location>
    <ligand>
        <name>Zn(2+)</name>
        <dbReference type="ChEBI" id="CHEBI:29105"/>
    </ligand>
</feature>
<dbReference type="EMBL" id="LGRX02033776">
    <property type="protein sequence ID" value="KAK3239950.1"/>
    <property type="molecule type" value="Genomic_DNA"/>
</dbReference>
<dbReference type="PROSITE" id="PS50305">
    <property type="entry name" value="SIRTUIN"/>
    <property type="match status" value="1"/>
</dbReference>
<dbReference type="InterPro" id="IPR050134">
    <property type="entry name" value="NAD-dep_sirtuin_deacylases"/>
</dbReference>
<keyword evidence="3" id="KW-0862">Zinc</keyword>
<dbReference type="Pfam" id="PF02146">
    <property type="entry name" value="SIR2"/>
    <property type="match status" value="1"/>
</dbReference>
<dbReference type="PANTHER" id="PTHR11085">
    <property type="entry name" value="NAD-DEPENDENT PROTEIN DEACYLASE SIRTUIN-5, MITOCHONDRIAL-RELATED"/>
    <property type="match status" value="1"/>
</dbReference>
<proteinExistence type="predicted"/>
<dbReference type="Proteomes" id="UP001190700">
    <property type="component" value="Unassembled WGS sequence"/>
</dbReference>
<evidence type="ECO:0000259" key="4">
    <source>
        <dbReference type="PROSITE" id="PS50305"/>
    </source>
</evidence>
<keyword evidence="1" id="KW-0808">Transferase</keyword>
<dbReference type="InterPro" id="IPR003000">
    <property type="entry name" value="Sirtuin"/>
</dbReference>